<proteinExistence type="predicted"/>
<dbReference type="InterPro" id="IPR029058">
    <property type="entry name" value="AB_hydrolase_fold"/>
</dbReference>
<sequence>MKSLATRALLLLAASGLSLFTLLKTHGTPGETDAPIPYSTIGHGPSILLLHDSSTADLDWAETARRLSTRFEVTLVDISKIIHDHQGIRQLRQTLAKLDIDDSHIAGSANGNKFALRYALSFPQESHHFVLPQNSEDLQILADIVNSTPFCKS</sequence>
<keyword evidence="1" id="KW-0732">Signal</keyword>
<dbReference type="Gene3D" id="3.40.50.1820">
    <property type="entry name" value="alpha/beta hydrolase"/>
    <property type="match status" value="1"/>
</dbReference>
<protein>
    <submittedName>
        <fullName evidence="2">Uncharacterized protein</fullName>
    </submittedName>
</protein>
<accession>A0A927IEG0</accession>
<evidence type="ECO:0000313" key="3">
    <source>
        <dbReference type="Proteomes" id="UP000622317"/>
    </source>
</evidence>
<gene>
    <name evidence="2" type="ORF">IEN85_05845</name>
</gene>
<dbReference type="Proteomes" id="UP000622317">
    <property type="component" value="Unassembled WGS sequence"/>
</dbReference>
<reference evidence="2" key="1">
    <citation type="submission" date="2020-09" db="EMBL/GenBank/DDBJ databases">
        <title>Pelagicoccus enzymogenes sp. nov. with an EPS production, isolated from marine sediment.</title>
        <authorList>
            <person name="Feng X."/>
        </authorList>
    </citation>
    <scope>NUCLEOTIDE SEQUENCE</scope>
    <source>
        <strain evidence="2">NFK12</strain>
    </source>
</reference>
<dbReference type="RefSeq" id="WP_191616129.1">
    <property type="nucleotide sequence ID" value="NZ_JACYFG010000006.1"/>
</dbReference>
<organism evidence="2 3">
    <name type="scientific">Pelagicoccus enzymogenes</name>
    <dbReference type="NCBI Taxonomy" id="2773457"/>
    <lineage>
        <taxon>Bacteria</taxon>
        <taxon>Pseudomonadati</taxon>
        <taxon>Verrucomicrobiota</taxon>
        <taxon>Opitutia</taxon>
        <taxon>Puniceicoccales</taxon>
        <taxon>Pelagicoccaceae</taxon>
        <taxon>Pelagicoccus</taxon>
    </lineage>
</organism>
<evidence type="ECO:0000313" key="2">
    <source>
        <dbReference type="EMBL" id="MBD5779007.1"/>
    </source>
</evidence>
<keyword evidence="3" id="KW-1185">Reference proteome</keyword>
<evidence type="ECO:0000256" key="1">
    <source>
        <dbReference type="SAM" id="SignalP"/>
    </source>
</evidence>
<name>A0A927IEG0_9BACT</name>
<feature type="signal peptide" evidence="1">
    <location>
        <begin position="1"/>
        <end position="23"/>
    </location>
</feature>
<comment type="caution">
    <text evidence="2">The sequence shown here is derived from an EMBL/GenBank/DDBJ whole genome shotgun (WGS) entry which is preliminary data.</text>
</comment>
<dbReference type="SUPFAM" id="SSF53474">
    <property type="entry name" value="alpha/beta-Hydrolases"/>
    <property type="match status" value="1"/>
</dbReference>
<dbReference type="AlphaFoldDB" id="A0A927IEG0"/>
<dbReference type="EMBL" id="JACYFG010000006">
    <property type="protein sequence ID" value="MBD5779007.1"/>
    <property type="molecule type" value="Genomic_DNA"/>
</dbReference>
<feature type="chain" id="PRO_5036804372" evidence="1">
    <location>
        <begin position="24"/>
        <end position="153"/>
    </location>
</feature>